<evidence type="ECO:0000256" key="1">
    <source>
        <dbReference type="SAM" id="MobiDB-lite"/>
    </source>
</evidence>
<feature type="region of interest" description="Disordered" evidence="1">
    <location>
        <begin position="1"/>
        <end position="21"/>
    </location>
</feature>
<proteinExistence type="predicted"/>
<dbReference type="AlphaFoldDB" id="A0A7Z8Y4T1"/>
<reference evidence="2 3" key="1">
    <citation type="submission" date="2018-11" db="EMBL/GenBank/DDBJ databases">
        <authorList>
            <person name="Peiro R."/>
            <person name="Begona"/>
            <person name="Cbmso G."/>
            <person name="Lopez M."/>
            <person name="Gonzalez S."/>
            <person name="Sacristan E."/>
            <person name="Castillo E."/>
        </authorList>
    </citation>
    <scope>NUCLEOTIDE SEQUENCE [LARGE SCALE GENOMIC DNA]</scope>
    <source>
        <strain evidence="2">Brev_genome</strain>
    </source>
</reference>
<organism evidence="2 3">
    <name type="scientific">Brevundimonas mediterranea</name>
    <dbReference type="NCBI Taxonomy" id="74329"/>
    <lineage>
        <taxon>Bacteria</taxon>
        <taxon>Pseudomonadati</taxon>
        <taxon>Pseudomonadota</taxon>
        <taxon>Alphaproteobacteria</taxon>
        <taxon>Caulobacterales</taxon>
        <taxon>Caulobacteraceae</taxon>
        <taxon>Brevundimonas</taxon>
    </lineage>
</organism>
<accession>A0A7Z8Y4T1</accession>
<keyword evidence="3" id="KW-1185">Reference proteome</keyword>
<evidence type="ECO:0000313" key="3">
    <source>
        <dbReference type="Proteomes" id="UP000289220"/>
    </source>
</evidence>
<protein>
    <submittedName>
        <fullName evidence="2">Uncharacterized protein</fullName>
    </submittedName>
</protein>
<dbReference type="EMBL" id="UXHF01000041">
    <property type="protein sequence ID" value="VDC50576.1"/>
    <property type="molecule type" value="Genomic_DNA"/>
</dbReference>
<evidence type="ECO:0000313" key="2">
    <source>
        <dbReference type="EMBL" id="VDC50576.1"/>
    </source>
</evidence>
<name>A0A7Z8Y4T1_9CAUL</name>
<sequence>MEGELAQGLAGQGDQAGVVGAGRDLGEPDLVALDEQFDAEDAPSLVVWAAERLGDLAGDVLRGGEGGGGHGLGLPALDIVALDLAVTDGGAEVRAGRAVGGARADGQQGDLEIEVDPALDDDAGAGDTAAVLRIGPGVGDFVGAFDEGLPLAGRGHDRLDETGVADGFGAGGEFFGAAGEGVGAGGQAKLFGGEAADALAVHGQLHGAGGGDDDGQAGGLDIGQDLGGDGLDLGHDDVRGLGQDDAVQHLGVGHRDDVTAMRDLHGGGVGIAINGDHLDAEPLKLNGDLLAQFARAEEHDADGGVGEGGAEIHRLLQRPFSPCGRRWPGGPDEGSVDVGLLRSVRPLARPRQDDGFAAVRGLPLPQREREVRGVRAGP</sequence>
<feature type="region of interest" description="Disordered" evidence="1">
    <location>
        <begin position="352"/>
        <end position="378"/>
    </location>
</feature>
<dbReference type="Proteomes" id="UP000289220">
    <property type="component" value="Unassembled WGS sequence"/>
</dbReference>
<comment type="caution">
    <text evidence="2">The sequence shown here is derived from an EMBL/GenBank/DDBJ whole genome shotgun (WGS) entry which is preliminary data.</text>
</comment>
<gene>
    <name evidence="2" type="ORF">BREV_BREV_02064</name>
</gene>
<feature type="compositionally biased region" description="Basic and acidic residues" evidence="1">
    <location>
        <begin position="366"/>
        <end position="378"/>
    </location>
</feature>